<keyword evidence="2" id="KW-1185">Reference proteome</keyword>
<protein>
    <recommendedName>
        <fullName evidence="3">Polymerase nucleotidyl transferase domain-containing protein</fullName>
    </recommendedName>
</protein>
<name>A0ABM9NER8_9GAMM</name>
<dbReference type="EMBL" id="OZ026884">
    <property type="protein sequence ID" value="CAL1239083.1"/>
    <property type="molecule type" value="Genomic_DNA"/>
</dbReference>
<dbReference type="RefSeq" id="WP_348758673.1">
    <property type="nucleotide sequence ID" value="NZ_OZ026884.1"/>
</dbReference>
<proteinExistence type="predicted"/>
<evidence type="ECO:0000313" key="2">
    <source>
        <dbReference type="Proteomes" id="UP001497493"/>
    </source>
</evidence>
<evidence type="ECO:0008006" key="3">
    <source>
        <dbReference type="Google" id="ProtNLM"/>
    </source>
</evidence>
<gene>
    <name evidence="1" type="ORF">MECH1_V1_0307</name>
</gene>
<dbReference type="Proteomes" id="UP001497493">
    <property type="component" value="Chromosome"/>
</dbReference>
<accession>A0ABM9NER8</accession>
<evidence type="ECO:0000313" key="1">
    <source>
        <dbReference type="EMBL" id="CAL1239083.1"/>
    </source>
</evidence>
<organism evidence="1 2">
    <name type="scientific">Candidatus Methylocalor cossyra</name>
    <dbReference type="NCBI Taxonomy" id="3108543"/>
    <lineage>
        <taxon>Bacteria</taxon>
        <taxon>Pseudomonadati</taxon>
        <taxon>Pseudomonadota</taxon>
        <taxon>Gammaproteobacteria</taxon>
        <taxon>Methylococcales</taxon>
        <taxon>Methylococcaceae</taxon>
        <taxon>Candidatus Methylocalor</taxon>
    </lineage>
</organism>
<reference evidence="1 2" key="1">
    <citation type="submission" date="2024-04" db="EMBL/GenBank/DDBJ databases">
        <authorList>
            <person name="Cremers G."/>
        </authorList>
    </citation>
    <scope>NUCLEOTIDE SEQUENCE [LARGE SCALE GENOMIC DNA]</scope>
    <source>
        <strain evidence="1">MeCH1-AG</strain>
    </source>
</reference>
<sequence length="310" mass="34707">MNPLPRDFVETPEGWLFAVVDRQPEDGRILTWLRYVPAPEGRLTKLGTEAAESFLAQRGPGYRFWSRRLDAPLHGVPLDRVRRHYRPRDRVQALLRQGPRDGLEDKALHLLQLLMEGGIAAERLGLTGSLLIGAHRPESDLDLVIYGRATFDAARHLVGQAIAAGRLDALDLAAWRETYRRRGCALGFEDYLWHEQRKRDKGRLAGTKFDLTLVGDDPPPESGPVRKLGPKVLRARVRDADLAFDVPARYRLDHAEVEEALSLTQTYAGQAEAGETVEIAGCLEDTADGQRRIVVGSSREAPGQYIRVLR</sequence>